<dbReference type="Proteomes" id="UP000501570">
    <property type="component" value="Chromosome"/>
</dbReference>
<gene>
    <name evidence="2" type="ORF">FOB44_00640</name>
    <name evidence="1" type="ORF">OK18_01595</name>
</gene>
<evidence type="ECO:0000313" key="1">
    <source>
        <dbReference type="EMBL" id="AKK71504.1"/>
    </source>
</evidence>
<dbReference type="EMBL" id="CP009928">
    <property type="protein sequence ID" value="AKK71504.1"/>
    <property type="molecule type" value="Genomic_DNA"/>
</dbReference>
<name>A0A0G3LY32_CHRGL</name>
<dbReference type="AlphaFoldDB" id="A0A0G3LY32"/>
<dbReference type="OrthoDB" id="1495101at2"/>
<sequence>MRTRKIYFELKNNSFVEIDFGTYSLMMYYSTQIDNQRNKKVFDATLSEWAYRVSYNISEGIYTSDNDIAHFVPADIQEAINFIDSQVIPTLENEFFNSILQKYGGQNNFENTVYYQSTEYLKILSIGGEFYDDNKEVLKYYFIELRNLFQNALNLNMPFETWVD</sequence>
<accession>A0A0G3LY32</accession>
<dbReference type="PATRIC" id="fig|1324352.5.peg.345"/>
<evidence type="ECO:0000313" key="2">
    <source>
        <dbReference type="EMBL" id="QIY89241.1"/>
    </source>
</evidence>
<dbReference type="Proteomes" id="UP000035213">
    <property type="component" value="Chromosome"/>
</dbReference>
<dbReference type="EMBL" id="CP050995">
    <property type="protein sequence ID" value="QIY89241.1"/>
    <property type="molecule type" value="Genomic_DNA"/>
</dbReference>
<dbReference type="KEGG" id="cgn:OK18_01595"/>
<dbReference type="RefSeq" id="WP_053326859.1">
    <property type="nucleotide sequence ID" value="NZ_CP009928.1"/>
</dbReference>
<reference evidence="2 4" key="2">
    <citation type="submission" date="2019-09" db="EMBL/GenBank/DDBJ databases">
        <title>FDA dAtabase for Regulatory Grade micrObial Sequences (FDA-ARGOS): Supporting development and validation of Infectious Disease Dx tests.</title>
        <authorList>
            <person name="Sciortino C."/>
            <person name="Tallon L."/>
            <person name="Sadzewicz L."/>
            <person name="Vavikolanu K."/>
            <person name="Mehta A."/>
            <person name="Aluvathingal J."/>
            <person name="Nadendla S."/>
            <person name="Nandy P."/>
            <person name="Geyer C."/>
            <person name="Yan Y."/>
            <person name="Sichtig H."/>
        </authorList>
    </citation>
    <scope>NUCLEOTIDE SEQUENCE [LARGE SCALE GENOMIC DNA]</scope>
    <source>
        <strain evidence="2 4">FDAARGOS_636</strain>
    </source>
</reference>
<evidence type="ECO:0000313" key="4">
    <source>
        <dbReference type="Proteomes" id="UP000501570"/>
    </source>
</evidence>
<proteinExistence type="predicted"/>
<reference evidence="1 3" key="1">
    <citation type="submission" date="2014-11" db="EMBL/GenBank/DDBJ databases">
        <authorList>
            <person name="Park G.-S."/>
            <person name="Hong S.-J."/>
            <person name="Jung B.K."/>
            <person name="Khan A.R."/>
            <person name="Kwak Y."/>
            <person name="Shin J.-H."/>
        </authorList>
    </citation>
    <scope>NUCLEOTIDE SEQUENCE [LARGE SCALE GENOMIC DNA]</scope>
    <source>
        <strain evidence="1 3">DSM 27622</strain>
    </source>
</reference>
<evidence type="ECO:0000313" key="3">
    <source>
        <dbReference type="Proteomes" id="UP000035213"/>
    </source>
</evidence>
<keyword evidence="4" id="KW-1185">Reference proteome</keyword>
<protein>
    <submittedName>
        <fullName evidence="1">Uncharacterized protein</fullName>
    </submittedName>
</protein>
<organism evidence="1 3">
    <name type="scientific">Chryseobacterium gallinarum</name>
    <dbReference type="NCBI Taxonomy" id="1324352"/>
    <lineage>
        <taxon>Bacteria</taxon>
        <taxon>Pseudomonadati</taxon>
        <taxon>Bacteroidota</taxon>
        <taxon>Flavobacteriia</taxon>
        <taxon>Flavobacteriales</taxon>
        <taxon>Weeksellaceae</taxon>
        <taxon>Chryseobacterium group</taxon>
        <taxon>Chryseobacterium</taxon>
    </lineage>
</organism>